<protein>
    <submittedName>
        <fullName evidence="2">Uncharacterized protein</fullName>
    </submittedName>
</protein>
<name>A0A4Q9HFB8_9SPHI</name>
<evidence type="ECO:0000256" key="1">
    <source>
        <dbReference type="SAM" id="SignalP"/>
    </source>
</evidence>
<dbReference type="RefSeq" id="WP_131029267.1">
    <property type="nucleotide sequence ID" value="NZ_SIXF01000004.1"/>
</dbReference>
<feature type="signal peptide" evidence="1">
    <location>
        <begin position="1"/>
        <end position="19"/>
    </location>
</feature>
<dbReference type="OrthoDB" id="1495946at2"/>
<dbReference type="Proteomes" id="UP000291819">
    <property type="component" value="Unassembled WGS sequence"/>
</dbReference>
<gene>
    <name evidence="2" type="ORF">EYS08_06625</name>
</gene>
<keyword evidence="1" id="KW-0732">Signal</keyword>
<comment type="caution">
    <text evidence="2">The sequence shown here is derived from an EMBL/GenBank/DDBJ whole genome shotgun (WGS) entry which is preliminary data.</text>
</comment>
<dbReference type="EMBL" id="SIXF01000004">
    <property type="protein sequence ID" value="TBO43620.1"/>
    <property type="molecule type" value="Genomic_DNA"/>
</dbReference>
<reference evidence="2 3" key="1">
    <citation type="submission" date="2019-02" db="EMBL/GenBank/DDBJ databases">
        <title>Pedobacter kyonggii whole genome sequence analysis.</title>
        <authorList>
            <person name="Dahal R.H."/>
        </authorList>
    </citation>
    <scope>NUCLEOTIDE SEQUENCE [LARGE SCALE GENOMIC DNA]</scope>
    <source>
        <strain evidence="2 3">K-4-11-1</strain>
    </source>
</reference>
<feature type="chain" id="PRO_5020429626" evidence="1">
    <location>
        <begin position="20"/>
        <end position="127"/>
    </location>
</feature>
<organism evidence="2 3">
    <name type="scientific">Pedobacter kyonggii</name>
    <dbReference type="NCBI Taxonomy" id="1926871"/>
    <lineage>
        <taxon>Bacteria</taxon>
        <taxon>Pseudomonadati</taxon>
        <taxon>Bacteroidota</taxon>
        <taxon>Sphingobacteriia</taxon>
        <taxon>Sphingobacteriales</taxon>
        <taxon>Sphingobacteriaceae</taxon>
        <taxon>Pedobacter</taxon>
    </lineage>
</organism>
<evidence type="ECO:0000313" key="3">
    <source>
        <dbReference type="Proteomes" id="UP000291819"/>
    </source>
</evidence>
<sequence>MKLPIALVLLLSSSSLSMAKSKAAFSSEKIFSIISINEIEQTAVLDLAEKPKFVYAEMLYQVITGKATLSVNGKTVSDLLKKSVSQSKYRDEGLELMGEDGWELAGTLAREINYGFEFFYYFKKQIN</sequence>
<dbReference type="AlphaFoldDB" id="A0A4Q9HFB8"/>
<evidence type="ECO:0000313" key="2">
    <source>
        <dbReference type="EMBL" id="TBO43620.1"/>
    </source>
</evidence>
<accession>A0A4Q9HFB8</accession>
<keyword evidence="3" id="KW-1185">Reference proteome</keyword>
<proteinExistence type="predicted"/>